<evidence type="ECO:0000313" key="2">
    <source>
        <dbReference type="EMBL" id="MDQ9126928.1"/>
    </source>
</evidence>
<name>A0AAJ1YB77_SERFO</name>
<feature type="transmembrane region" description="Helical" evidence="1">
    <location>
        <begin position="61"/>
        <end position="82"/>
    </location>
</feature>
<dbReference type="InterPro" id="IPR007633">
    <property type="entry name" value="Phage_P2_Holin"/>
</dbReference>
<comment type="caution">
    <text evidence="2">The sequence shown here is derived from an EMBL/GenBank/DDBJ whole genome shotgun (WGS) entry which is preliminary data.</text>
</comment>
<reference evidence="2" key="1">
    <citation type="submission" date="2023-08" db="EMBL/GenBank/DDBJ databases">
        <title>The Comparative Genomic Analysis of Yersiniaceae from Polar Regions.</title>
        <authorList>
            <person name="Goncharov A."/>
            <person name="Aslanov B."/>
            <person name="Kolodzhieva V."/>
            <person name="Azarov D."/>
            <person name="Mochov A."/>
            <person name="Lebedeva E."/>
        </authorList>
    </citation>
    <scope>NUCLEOTIDE SEQUENCE</scope>
    <source>
        <strain evidence="2">Vf</strain>
    </source>
</reference>
<keyword evidence="1" id="KW-0472">Membrane</keyword>
<sequence length="93" mass="9950">MPYRETVLKLAIIGAIIALGKMMISGEQITLRLLIGRMILGSAVAQVAGVALLHFDDIHPLALVGIACALGIAGFTAVEMAVKRWLIKEEPKK</sequence>
<dbReference type="Pfam" id="PF04550">
    <property type="entry name" value="Phage_holin_3_2"/>
    <property type="match status" value="1"/>
</dbReference>
<protein>
    <submittedName>
        <fullName evidence="2">Holin</fullName>
    </submittedName>
</protein>
<dbReference type="Proteomes" id="UP001224622">
    <property type="component" value="Unassembled WGS sequence"/>
</dbReference>
<proteinExistence type="predicted"/>
<keyword evidence="1" id="KW-0812">Transmembrane</keyword>
<dbReference type="GO" id="GO:0044660">
    <property type="term" value="P:viral release via pore formation in host cell membrane"/>
    <property type="evidence" value="ECO:0007669"/>
    <property type="project" value="InterPro"/>
</dbReference>
<evidence type="ECO:0000313" key="3">
    <source>
        <dbReference type="Proteomes" id="UP001224622"/>
    </source>
</evidence>
<evidence type="ECO:0000256" key="1">
    <source>
        <dbReference type="SAM" id="Phobius"/>
    </source>
</evidence>
<keyword evidence="1" id="KW-1133">Transmembrane helix</keyword>
<dbReference type="RefSeq" id="WP_074029914.1">
    <property type="nucleotide sequence ID" value="NZ_JAVIGA010000009.1"/>
</dbReference>
<accession>A0AAJ1YB77</accession>
<organism evidence="2 3">
    <name type="scientific">Serratia fonticola</name>
    <dbReference type="NCBI Taxonomy" id="47917"/>
    <lineage>
        <taxon>Bacteria</taxon>
        <taxon>Pseudomonadati</taxon>
        <taxon>Pseudomonadota</taxon>
        <taxon>Gammaproteobacteria</taxon>
        <taxon>Enterobacterales</taxon>
        <taxon>Yersiniaceae</taxon>
        <taxon>Serratia</taxon>
    </lineage>
</organism>
<feature type="transmembrane region" description="Helical" evidence="1">
    <location>
        <begin position="36"/>
        <end position="55"/>
    </location>
</feature>
<dbReference type="AlphaFoldDB" id="A0AAJ1YB77"/>
<gene>
    <name evidence="2" type="ORF">RDT67_10850</name>
</gene>
<dbReference type="EMBL" id="JAVIGA010000009">
    <property type="protein sequence ID" value="MDQ9126928.1"/>
    <property type="molecule type" value="Genomic_DNA"/>
</dbReference>